<protein>
    <recommendedName>
        <fullName evidence="5">Extracellular membrane protein CFEM domain-containing protein</fullName>
    </recommendedName>
</protein>
<gene>
    <name evidence="3" type="ORF">B0T21DRAFT_347311</name>
</gene>
<feature type="signal peptide" evidence="2">
    <location>
        <begin position="1"/>
        <end position="28"/>
    </location>
</feature>
<accession>A0AA40EGI4</accession>
<proteinExistence type="predicted"/>
<keyword evidence="4" id="KW-1185">Reference proteome</keyword>
<feature type="compositionally biased region" description="Low complexity" evidence="1">
    <location>
        <begin position="211"/>
        <end position="232"/>
    </location>
</feature>
<dbReference type="Proteomes" id="UP001172159">
    <property type="component" value="Unassembled WGS sequence"/>
</dbReference>
<evidence type="ECO:0008006" key="5">
    <source>
        <dbReference type="Google" id="ProtNLM"/>
    </source>
</evidence>
<sequence>MFNHNRIPLSFPLLLTTLLLSSTPFITAQSDSDSDSTSSSPFLSLSDLQLITSSAIPISCILAYNSPMIGCQISDFQRGAPCTSQCRQGIRRKEATLGEICSDVNVPVRTLLGLALQGVLEKVLCPQPGQGTVVTSSVRVTSTSTTATATRGATTTTGRSGDDGEEILTFTTVRPPTSLVTSSSAAAETTTDRGVETTTSAVEIVPTFVQSAPPSSTASEEAPAETGSGEETVVPVAGGGGGSPFDTVLAVSAGESRRSNLGVVLGVVIGMGLLFWR</sequence>
<comment type="caution">
    <text evidence="3">The sequence shown here is derived from an EMBL/GenBank/DDBJ whole genome shotgun (WGS) entry which is preliminary data.</text>
</comment>
<reference evidence="3" key="1">
    <citation type="submission" date="2023-06" db="EMBL/GenBank/DDBJ databases">
        <title>Genome-scale phylogeny and comparative genomics of the fungal order Sordariales.</title>
        <authorList>
            <consortium name="Lawrence Berkeley National Laboratory"/>
            <person name="Hensen N."/>
            <person name="Bonometti L."/>
            <person name="Westerberg I."/>
            <person name="Brannstrom I.O."/>
            <person name="Guillou S."/>
            <person name="Cros-Aarteil S."/>
            <person name="Calhoun S."/>
            <person name="Haridas S."/>
            <person name="Kuo A."/>
            <person name="Mondo S."/>
            <person name="Pangilinan J."/>
            <person name="Riley R."/>
            <person name="Labutti K."/>
            <person name="Andreopoulos B."/>
            <person name="Lipzen A."/>
            <person name="Chen C."/>
            <person name="Yanf M."/>
            <person name="Daum C."/>
            <person name="Ng V."/>
            <person name="Clum A."/>
            <person name="Steindorff A."/>
            <person name="Ohm R."/>
            <person name="Martin F."/>
            <person name="Silar P."/>
            <person name="Natvig D."/>
            <person name="Lalanne C."/>
            <person name="Gautier V."/>
            <person name="Ament-Velasquez S.L."/>
            <person name="Kruys A."/>
            <person name="Hutchinson M.I."/>
            <person name="Powell A.J."/>
            <person name="Barry K."/>
            <person name="Miller A.N."/>
            <person name="Grigoriev I.V."/>
            <person name="Debuchy R."/>
            <person name="Gladieux P."/>
            <person name="Thoren M.H."/>
            <person name="Johannesson H."/>
        </authorList>
    </citation>
    <scope>NUCLEOTIDE SEQUENCE</scope>
    <source>
        <strain evidence="3">CBS 540.89</strain>
    </source>
</reference>
<evidence type="ECO:0000313" key="3">
    <source>
        <dbReference type="EMBL" id="KAK0736881.1"/>
    </source>
</evidence>
<feature type="compositionally biased region" description="Low complexity" evidence="1">
    <location>
        <begin position="145"/>
        <end position="159"/>
    </location>
</feature>
<feature type="region of interest" description="Disordered" evidence="1">
    <location>
        <begin position="211"/>
        <end position="240"/>
    </location>
</feature>
<dbReference type="EMBL" id="JAUKTV010000005">
    <property type="protein sequence ID" value="KAK0736881.1"/>
    <property type="molecule type" value="Genomic_DNA"/>
</dbReference>
<feature type="region of interest" description="Disordered" evidence="1">
    <location>
        <begin position="145"/>
        <end position="164"/>
    </location>
</feature>
<evidence type="ECO:0000256" key="1">
    <source>
        <dbReference type="SAM" id="MobiDB-lite"/>
    </source>
</evidence>
<evidence type="ECO:0000313" key="4">
    <source>
        <dbReference type="Proteomes" id="UP001172159"/>
    </source>
</evidence>
<evidence type="ECO:0000256" key="2">
    <source>
        <dbReference type="SAM" id="SignalP"/>
    </source>
</evidence>
<organism evidence="3 4">
    <name type="scientific">Apiosordaria backusii</name>
    <dbReference type="NCBI Taxonomy" id="314023"/>
    <lineage>
        <taxon>Eukaryota</taxon>
        <taxon>Fungi</taxon>
        <taxon>Dikarya</taxon>
        <taxon>Ascomycota</taxon>
        <taxon>Pezizomycotina</taxon>
        <taxon>Sordariomycetes</taxon>
        <taxon>Sordariomycetidae</taxon>
        <taxon>Sordariales</taxon>
        <taxon>Lasiosphaeriaceae</taxon>
        <taxon>Apiosordaria</taxon>
    </lineage>
</organism>
<name>A0AA40EGI4_9PEZI</name>
<feature type="chain" id="PRO_5041313838" description="Extracellular membrane protein CFEM domain-containing protein" evidence="2">
    <location>
        <begin position="29"/>
        <end position="277"/>
    </location>
</feature>
<dbReference type="AlphaFoldDB" id="A0AA40EGI4"/>
<keyword evidence="2" id="KW-0732">Signal</keyword>